<keyword evidence="1" id="KW-0472">Membrane</keyword>
<protein>
    <submittedName>
        <fullName evidence="2">Uncharacterized protein</fullName>
    </submittedName>
</protein>
<name>A0A7S2U3Z8_9EUKA</name>
<sequence>MAADGGLKLRYTALAMLAYFAYVFAYTILAAKFLYSDKNSLEESSYWSALSAVALFTFPVILRSLSADVWVEQPFWKWVLPLAVSYFSFYTLEGWKPILEAPGIVLFAVTSCKIISSTLLVFILPIVLICRSRGYNFFHADHRFTQCVVIPVGTCYFLAGYWRSVPWINLVPVSGLTQGIILGVAFVIGLIFDRRVHDELGYVWMGAFAATYAPQGLTFALLLFIEYFTLDTHPVETALCVVMFIKFVYLTCLFVLREFLKRIQLVERSSIYAPLFPLQLAEDLTVSAIYLSQTLNNNFAMILAFTVTLNFARDCGLIHEAWSRLVVHRKSITRTAAMMARNYFEMQ</sequence>
<feature type="transmembrane region" description="Helical" evidence="1">
    <location>
        <begin position="142"/>
        <end position="162"/>
    </location>
</feature>
<feature type="transmembrane region" description="Helical" evidence="1">
    <location>
        <begin position="168"/>
        <end position="192"/>
    </location>
</feature>
<gene>
    <name evidence="2" type="ORF">LSP00402_LOCUS21133</name>
</gene>
<feature type="transmembrane region" description="Helical" evidence="1">
    <location>
        <begin position="204"/>
        <end position="225"/>
    </location>
</feature>
<feature type="transmembrane region" description="Helical" evidence="1">
    <location>
        <begin position="46"/>
        <end position="63"/>
    </location>
</feature>
<feature type="transmembrane region" description="Helical" evidence="1">
    <location>
        <begin position="75"/>
        <end position="92"/>
    </location>
</feature>
<dbReference type="EMBL" id="HBHP01034313">
    <property type="protein sequence ID" value="CAD9777117.1"/>
    <property type="molecule type" value="Transcribed_RNA"/>
</dbReference>
<feature type="transmembrane region" description="Helical" evidence="1">
    <location>
        <begin position="237"/>
        <end position="256"/>
    </location>
</feature>
<accession>A0A7S2U3Z8</accession>
<organism evidence="2">
    <name type="scientific">Lotharella oceanica</name>
    <dbReference type="NCBI Taxonomy" id="641309"/>
    <lineage>
        <taxon>Eukaryota</taxon>
        <taxon>Sar</taxon>
        <taxon>Rhizaria</taxon>
        <taxon>Cercozoa</taxon>
        <taxon>Chlorarachniophyceae</taxon>
        <taxon>Lotharella</taxon>
    </lineage>
</organism>
<evidence type="ECO:0000256" key="1">
    <source>
        <dbReference type="SAM" id="Phobius"/>
    </source>
</evidence>
<feature type="transmembrane region" description="Helical" evidence="1">
    <location>
        <begin position="12"/>
        <end position="34"/>
    </location>
</feature>
<keyword evidence="1" id="KW-1133">Transmembrane helix</keyword>
<feature type="transmembrane region" description="Helical" evidence="1">
    <location>
        <begin position="104"/>
        <end position="130"/>
    </location>
</feature>
<dbReference type="AlphaFoldDB" id="A0A7S2U3Z8"/>
<proteinExistence type="predicted"/>
<reference evidence="2" key="1">
    <citation type="submission" date="2021-01" db="EMBL/GenBank/DDBJ databases">
        <authorList>
            <person name="Corre E."/>
            <person name="Pelletier E."/>
            <person name="Niang G."/>
            <person name="Scheremetjew M."/>
            <person name="Finn R."/>
            <person name="Kale V."/>
            <person name="Holt S."/>
            <person name="Cochrane G."/>
            <person name="Meng A."/>
            <person name="Brown T."/>
            <person name="Cohen L."/>
        </authorList>
    </citation>
    <scope>NUCLEOTIDE SEQUENCE</scope>
    <source>
        <strain evidence="2">CCMP622</strain>
    </source>
</reference>
<keyword evidence="1" id="KW-0812">Transmembrane</keyword>
<evidence type="ECO:0000313" key="2">
    <source>
        <dbReference type="EMBL" id="CAD9777117.1"/>
    </source>
</evidence>